<gene>
    <name evidence="7" type="ORF">DSTB1V02_LOCUS3519</name>
</gene>
<dbReference type="AlphaFoldDB" id="A0A7R8XAJ0"/>
<name>A0A7R8XAJ0_9CRUS</name>
<evidence type="ECO:0000256" key="4">
    <source>
        <dbReference type="SAM" id="Coils"/>
    </source>
</evidence>
<dbReference type="PANTHER" id="PTHR22923:SF62">
    <property type="entry name" value="CVP18"/>
    <property type="match status" value="1"/>
</dbReference>
<keyword evidence="2" id="KW-0964">Secreted</keyword>
<dbReference type="Gene3D" id="2.60.120.1000">
    <property type="match status" value="1"/>
</dbReference>
<sequence length="482" mass="53248">MKMKGISSLLVVALIASTECTSGNKIALNSVPEPNSVADLEKMISIMMAKIEELAKNNAQLKLNVAQLERNDEHLKSLLENKMEDRLQYLEAVTRQITPPTCETLASLGVTRTGSYLVDPDGVLRGDPPIRVLCDMKTDPVSTIVLHDSMGNTEVKHCPKPGCYRRRVAYDASVKQMNALIERSESCKQEIRYDCYSTALTVSGTNYAWWVDRHGEPQYYWAGSHAGKHVCSCGLTDNCVDPTVPCNCDAEASQWESDVGAITNRTALPIKELRFGNLRFKSQEANYTLGGLVCMGKAPSPNNPAESCSSLRKAGHTRTGYYLISTKKGRLDVVLCQMDLEDADSSFQLDTGARIAEKSVSFNVYRTSDLTSPGRIPFERTEVNIGNAMDPNSGIFTATLDGIYAFHFHFLSSLVNRDTMVQIRQNGATKGMMYASIDSVWHNSGNSFLFSLKSGDQVDVHLDRGGLHSIFARFVGYLLYPM</sequence>
<comment type="subcellular location">
    <subcellularLocation>
        <location evidence="1">Secreted</location>
    </subcellularLocation>
</comment>
<dbReference type="PROSITE" id="PS50871">
    <property type="entry name" value="C1Q"/>
    <property type="match status" value="1"/>
</dbReference>
<proteinExistence type="predicted"/>
<dbReference type="SUPFAM" id="SSF49842">
    <property type="entry name" value="TNF-like"/>
    <property type="match status" value="1"/>
</dbReference>
<feature type="chain" id="PRO_5036402478" description="C1q domain-containing protein" evidence="5">
    <location>
        <begin position="21"/>
        <end position="482"/>
    </location>
</feature>
<evidence type="ECO:0000256" key="5">
    <source>
        <dbReference type="SAM" id="SignalP"/>
    </source>
</evidence>
<accession>A0A7R8XAJ0</accession>
<dbReference type="InterPro" id="IPR008983">
    <property type="entry name" value="Tumour_necrosis_fac-like_dom"/>
</dbReference>
<dbReference type="GO" id="GO:0005615">
    <property type="term" value="C:extracellular space"/>
    <property type="evidence" value="ECO:0007669"/>
    <property type="project" value="TreeGrafter"/>
</dbReference>
<evidence type="ECO:0000313" key="7">
    <source>
        <dbReference type="EMBL" id="CAD7243603.1"/>
    </source>
</evidence>
<evidence type="ECO:0000256" key="2">
    <source>
        <dbReference type="ARBA" id="ARBA00022525"/>
    </source>
</evidence>
<protein>
    <recommendedName>
        <fullName evidence="6">C1q domain-containing protein</fullName>
    </recommendedName>
</protein>
<dbReference type="InterPro" id="IPR001073">
    <property type="entry name" value="C1q_dom"/>
</dbReference>
<feature type="domain" description="C1q" evidence="6">
    <location>
        <begin position="355"/>
        <end position="482"/>
    </location>
</feature>
<dbReference type="InterPro" id="IPR050822">
    <property type="entry name" value="Cerebellin_Synaptic_Org"/>
</dbReference>
<dbReference type="PANTHER" id="PTHR22923">
    <property type="entry name" value="CEREBELLIN-RELATED"/>
    <property type="match status" value="1"/>
</dbReference>
<evidence type="ECO:0000259" key="6">
    <source>
        <dbReference type="PROSITE" id="PS50871"/>
    </source>
</evidence>
<reference evidence="7" key="1">
    <citation type="submission" date="2020-11" db="EMBL/GenBank/DDBJ databases">
        <authorList>
            <person name="Tran Van P."/>
        </authorList>
    </citation>
    <scope>NUCLEOTIDE SEQUENCE</scope>
</reference>
<dbReference type="OrthoDB" id="5989513at2759"/>
<dbReference type="Gene3D" id="2.60.120.40">
    <property type="match status" value="1"/>
</dbReference>
<dbReference type="EMBL" id="LR899981">
    <property type="protein sequence ID" value="CAD7243603.1"/>
    <property type="molecule type" value="Genomic_DNA"/>
</dbReference>
<keyword evidence="4" id="KW-0175">Coiled coil</keyword>
<feature type="signal peptide" evidence="5">
    <location>
        <begin position="1"/>
        <end position="20"/>
    </location>
</feature>
<dbReference type="EMBL" id="CAJPEV010000464">
    <property type="protein sequence ID" value="CAG0885541.1"/>
    <property type="molecule type" value="Genomic_DNA"/>
</dbReference>
<keyword evidence="3 5" id="KW-0732">Signal</keyword>
<dbReference type="Proteomes" id="UP000677054">
    <property type="component" value="Unassembled WGS sequence"/>
</dbReference>
<feature type="coiled-coil region" evidence="4">
    <location>
        <begin position="37"/>
        <end position="85"/>
    </location>
</feature>
<evidence type="ECO:0000256" key="3">
    <source>
        <dbReference type="ARBA" id="ARBA00022729"/>
    </source>
</evidence>
<evidence type="ECO:0000256" key="1">
    <source>
        <dbReference type="ARBA" id="ARBA00004613"/>
    </source>
</evidence>
<evidence type="ECO:0000313" key="8">
    <source>
        <dbReference type="Proteomes" id="UP000677054"/>
    </source>
</evidence>
<dbReference type="SMART" id="SM00110">
    <property type="entry name" value="C1Q"/>
    <property type="match status" value="1"/>
</dbReference>
<dbReference type="Pfam" id="PF00386">
    <property type="entry name" value="C1q"/>
    <property type="match status" value="1"/>
</dbReference>
<organism evidence="7">
    <name type="scientific">Darwinula stevensoni</name>
    <dbReference type="NCBI Taxonomy" id="69355"/>
    <lineage>
        <taxon>Eukaryota</taxon>
        <taxon>Metazoa</taxon>
        <taxon>Ecdysozoa</taxon>
        <taxon>Arthropoda</taxon>
        <taxon>Crustacea</taxon>
        <taxon>Oligostraca</taxon>
        <taxon>Ostracoda</taxon>
        <taxon>Podocopa</taxon>
        <taxon>Podocopida</taxon>
        <taxon>Darwinulocopina</taxon>
        <taxon>Darwinuloidea</taxon>
        <taxon>Darwinulidae</taxon>
        <taxon>Darwinula</taxon>
    </lineage>
</organism>
<keyword evidence="8" id="KW-1185">Reference proteome</keyword>